<keyword evidence="2" id="KW-0808">Transferase</keyword>
<reference evidence="7 9" key="2">
    <citation type="submission" date="2018-08" db="EMBL/GenBank/DDBJ databases">
        <title>Aphanomyces genome sequencing and annotation.</title>
        <authorList>
            <person name="Minardi D."/>
            <person name="Oidtmann B."/>
            <person name="Van Der Giezen M."/>
            <person name="Studholme D.J."/>
        </authorList>
    </citation>
    <scope>NUCLEOTIDE SEQUENCE [LARGE SCALE GENOMIC DNA]</scope>
    <source>
        <strain evidence="5 9">FDL457</strain>
        <strain evidence="4 7">Kv</strain>
    </source>
</reference>
<gene>
    <name evidence="5" type="ORF">DYB26_003843</name>
    <name evidence="6" type="ORF">DYB28_000787</name>
    <name evidence="4" type="ORF">DYB36_002396</name>
</gene>
<reference evidence="6 8" key="1">
    <citation type="journal article" date="2018" name="J. Invertebr. Pathol.">
        <title>New genotyping method for the causative agent of crayfish plague (Aphanomyces astaci) based on whole genome data.</title>
        <authorList>
            <person name="Minardi D."/>
            <person name="Studholme D.J."/>
            <person name="van der Giezen M."/>
            <person name="Pretto T."/>
            <person name="Oidtmann B."/>
        </authorList>
    </citation>
    <scope>NUCLEOTIDE SEQUENCE [LARGE SCALE GENOMIC DNA]</scope>
    <source>
        <strain evidence="6 8">KB13</strain>
    </source>
</reference>
<evidence type="ECO:0000313" key="5">
    <source>
        <dbReference type="EMBL" id="RHZ27251.1"/>
    </source>
</evidence>
<dbReference type="EMBL" id="QUTI01048426">
    <property type="protein sequence ID" value="RLN99617.1"/>
    <property type="molecule type" value="Genomic_DNA"/>
</dbReference>
<evidence type="ECO:0000256" key="3">
    <source>
        <dbReference type="SAM" id="MobiDB-lite"/>
    </source>
</evidence>
<evidence type="ECO:0000313" key="6">
    <source>
        <dbReference type="EMBL" id="RLN99617.1"/>
    </source>
</evidence>
<evidence type="ECO:0008006" key="10">
    <source>
        <dbReference type="Google" id="ProtNLM"/>
    </source>
</evidence>
<feature type="compositionally biased region" description="Low complexity" evidence="3">
    <location>
        <begin position="784"/>
        <end position="797"/>
    </location>
</feature>
<dbReference type="EMBL" id="QUSZ01007983">
    <property type="protein sequence ID" value="RHY01095.1"/>
    <property type="molecule type" value="Genomic_DNA"/>
</dbReference>
<organism evidence="4 7">
    <name type="scientific">Aphanomyces astaci</name>
    <name type="common">Crayfish plague agent</name>
    <dbReference type="NCBI Taxonomy" id="112090"/>
    <lineage>
        <taxon>Eukaryota</taxon>
        <taxon>Sar</taxon>
        <taxon>Stramenopiles</taxon>
        <taxon>Oomycota</taxon>
        <taxon>Saprolegniomycetes</taxon>
        <taxon>Saprolegniales</taxon>
        <taxon>Verrucalvaceae</taxon>
        <taxon>Aphanomyces</taxon>
    </lineage>
</organism>
<dbReference type="PANTHER" id="PTHR13090:SF1">
    <property type="entry name" value="ARGININE-HYDROXYLASE NDUFAF5, MITOCHONDRIAL"/>
    <property type="match status" value="1"/>
</dbReference>
<dbReference type="EMBL" id="QUTF01011718">
    <property type="protein sequence ID" value="RHZ27251.1"/>
    <property type="molecule type" value="Genomic_DNA"/>
</dbReference>
<evidence type="ECO:0000313" key="9">
    <source>
        <dbReference type="Proteomes" id="UP000286510"/>
    </source>
</evidence>
<dbReference type="GO" id="GO:0008168">
    <property type="term" value="F:methyltransferase activity"/>
    <property type="evidence" value="ECO:0007669"/>
    <property type="project" value="UniProtKB-KW"/>
</dbReference>
<protein>
    <recommendedName>
        <fullName evidence="10">Methyltransferase type 11 domain-containing protein</fullName>
    </recommendedName>
</protein>
<evidence type="ECO:0000313" key="7">
    <source>
        <dbReference type="Proteomes" id="UP000265427"/>
    </source>
</evidence>
<dbReference type="Proteomes" id="UP000286510">
    <property type="component" value="Unassembled WGS sequence"/>
</dbReference>
<feature type="region of interest" description="Disordered" evidence="3">
    <location>
        <begin position="776"/>
        <end position="797"/>
    </location>
</feature>
<feature type="region of interest" description="Disordered" evidence="3">
    <location>
        <begin position="533"/>
        <end position="568"/>
    </location>
</feature>
<dbReference type="VEuPathDB" id="FungiDB:H257_03435"/>
<evidence type="ECO:0000313" key="4">
    <source>
        <dbReference type="EMBL" id="RHY01095.1"/>
    </source>
</evidence>
<sequence length="854" mass="93765">MGWTYVAMKRTQKNNIAALADSKEFEYLREEVAKRLVDRLQDIDRDFPSALDLGAGSGHVFKSLAQDAGLGGITHLVQMEAAERLLLRDADTDEDKQLVANCTVVPALPTVDTDYITVEYPNAFSVMEHLRGMGENHAPFAPSSGHVSRDVLLATAAIYQAMFGNEDGSVPVTFQVIYFIGWSPHQSQQKPKARGSATVSLKDLPTVHHSCQRKWRYAIRRPCSETLFAAISRWLAASKLDLPRIPKLTGTSMAKAVTSGGGGGVVQPSSSAPAAMYRPTNKHYQHVVDVVRTSSTSFIALTPTNVVADKQPIRSKLAPASMRSQSLPASSAERSKISPKNSFISSMDIEDWFIAPTYVCSMHSTKDGLTGTYIPRTYLQTLSLTVCVESYRQALLPKDEVIQVVVKQIKHPSYSYITPLTFVISLHHMTHEFKMDYSDYRKFVRAMVATPVFQAPIRNLYVSKMLEDSFVGAVRRALGSVEYLSKELAGALNDLVQLPQLAAHPSFLKLCHIDSFRAIYEVLVHGSSDTGTWELPAAHRKDAPTPVPIDDDDDEGDNSSNSTEPTSLDGSHDCLCALFAYATTLFASHIARDAVAPAAPPVDDIPHHLHPQSNDGTTADALPSVEKVLCLDLMQSRSLLVYYTDTLYTLDKSQFNAGHQYQKCIVSGFGCKVLFHIARVTKTEWTLVDVRRPKTPLLSLRLQKQSGHKPTVAMYRSLVRGQECIGVLHKDRRGYEFQLLGELLTQGKITTSMSIVSALLNHKYRHNILCSVAGGGKPRKEDSVTTNGGASTGSAAASPSLLTTGAISVPQVNMSKQRLHVSDGADVLLHLGLSASFDILMSARPLFQRSEYIY</sequence>
<dbReference type="GO" id="GO:0032981">
    <property type="term" value="P:mitochondrial respiratory chain complex I assembly"/>
    <property type="evidence" value="ECO:0007669"/>
    <property type="project" value="TreeGrafter"/>
</dbReference>
<comment type="caution">
    <text evidence="4">The sequence shown here is derived from an EMBL/GenBank/DDBJ whole genome shotgun (WGS) entry which is preliminary data.</text>
</comment>
<keyword evidence="1" id="KW-0489">Methyltransferase</keyword>
<feature type="compositionally biased region" description="Polar residues" evidence="3">
    <location>
        <begin position="558"/>
        <end position="568"/>
    </location>
</feature>
<proteinExistence type="predicted"/>
<dbReference type="InterPro" id="IPR050602">
    <property type="entry name" value="Malonyl-ACP_OMT"/>
</dbReference>
<dbReference type="GO" id="GO:0032259">
    <property type="term" value="P:methylation"/>
    <property type="evidence" value="ECO:0007669"/>
    <property type="project" value="UniProtKB-KW"/>
</dbReference>
<accession>A0A397A3W5</accession>
<evidence type="ECO:0000256" key="2">
    <source>
        <dbReference type="ARBA" id="ARBA00022679"/>
    </source>
</evidence>
<dbReference type="PANTHER" id="PTHR13090">
    <property type="entry name" value="ARGININE-HYDROXYLASE NDUFAF5, MITOCHONDRIAL"/>
    <property type="match status" value="1"/>
</dbReference>
<evidence type="ECO:0000313" key="8">
    <source>
        <dbReference type="Proteomes" id="UP000275652"/>
    </source>
</evidence>
<evidence type="ECO:0000256" key="1">
    <source>
        <dbReference type="ARBA" id="ARBA00022603"/>
    </source>
</evidence>
<dbReference type="VEuPathDB" id="FungiDB:H257_03432"/>
<dbReference type="Proteomes" id="UP000275652">
    <property type="component" value="Unassembled WGS sequence"/>
</dbReference>
<dbReference type="GO" id="GO:0005739">
    <property type="term" value="C:mitochondrion"/>
    <property type="evidence" value="ECO:0007669"/>
    <property type="project" value="TreeGrafter"/>
</dbReference>
<dbReference type="AlphaFoldDB" id="A0A397A3W5"/>
<name>A0A397A3W5_APHAT</name>
<dbReference type="Proteomes" id="UP000265427">
    <property type="component" value="Unassembled WGS sequence"/>
</dbReference>